<dbReference type="RefSeq" id="WP_183642782.1">
    <property type="nucleotide sequence ID" value="NZ_JACHBL010000001.1"/>
</dbReference>
<name>A0A7W9DBN3_9MICC</name>
<evidence type="ECO:0000313" key="2">
    <source>
        <dbReference type="Proteomes" id="UP000523863"/>
    </source>
</evidence>
<organism evidence="1 2">
    <name type="scientific">Neomicrococcus lactis</name>
    <dbReference type="NCBI Taxonomy" id="732241"/>
    <lineage>
        <taxon>Bacteria</taxon>
        <taxon>Bacillati</taxon>
        <taxon>Actinomycetota</taxon>
        <taxon>Actinomycetes</taxon>
        <taxon>Micrococcales</taxon>
        <taxon>Micrococcaceae</taxon>
        <taxon>Neomicrococcus</taxon>
    </lineage>
</organism>
<keyword evidence="2" id="KW-1185">Reference proteome</keyword>
<evidence type="ECO:0000313" key="1">
    <source>
        <dbReference type="EMBL" id="MBB5598699.1"/>
    </source>
</evidence>
<comment type="caution">
    <text evidence="1">The sequence shown here is derived from an EMBL/GenBank/DDBJ whole genome shotgun (WGS) entry which is preliminary data.</text>
</comment>
<protein>
    <submittedName>
        <fullName evidence="1">Uncharacterized protein</fullName>
    </submittedName>
</protein>
<sequence>MNWEDDDGVLGPARTLLAAVRTLHVRGAHRIQIFPHMAASGMYWRCPIVIDGVDPFSVTSKELNYSSGGGWELPGCSTSQPISYLKAANRLWTALTEEQRKRAVVPDPDYVRWYAGLLAYLCDDEIPYLFGDDYGPSPLDSGYMGVMGQTYSHLRNDYGLPPGNSLAWH</sequence>
<reference evidence="1 2" key="1">
    <citation type="submission" date="2020-08" db="EMBL/GenBank/DDBJ databases">
        <title>Sequencing the genomes of 1000 actinobacteria strains.</title>
        <authorList>
            <person name="Klenk H.-P."/>
        </authorList>
    </citation>
    <scope>NUCLEOTIDE SEQUENCE [LARGE SCALE GENOMIC DNA]</scope>
    <source>
        <strain evidence="1 2">DSM 23694</strain>
    </source>
</reference>
<dbReference type="EMBL" id="JACHBL010000001">
    <property type="protein sequence ID" value="MBB5598699.1"/>
    <property type="molecule type" value="Genomic_DNA"/>
</dbReference>
<dbReference type="Proteomes" id="UP000523863">
    <property type="component" value="Unassembled WGS sequence"/>
</dbReference>
<accession>A0A7W9DBN3</accession>
<gene>
    <name evidence="1" type="ORF">BKA12_001779</name>
</gene>
<dbReference type="AlphaFoldDB" id="A0A7W9DBN3"/>
<proteinExistence type="predicted"/>